<dbReference type="Pfam" id="PF08125">
    <property type="entry name" value="Mannitol_dh_C"/>
    <property type="match status" value="1"/>
</dbReference>
<protein>
    <submittedName>
        <fullName evidence="4">Mannitol dehydrogenase family protein</fullName>
    </submittedName>
</protein>
<dbReference type="Gene3D" id="1.10.1040.10">
    <property type="entry name" value="N-(1-d-carboxylethyl)-l-norvaline Dehydrogenase, domain 2"/>
    <property type="match status" value="1"/>
</dbReference>
<dbReference type="InterPro" id="IPR013131">
    <property type="entry name" value="Mannitol_DH_N"/>
</dbReference>
<sequence length="481" mass="51557">MPSTLDRPRLSDATLDSARIGVRRPGYQRDATRIGIVHLGAGAFHRAHQAVYVDGLLAGEPGWAICAVSLHSPATADALAPQDGLYTLALLDAEPEQRVIGSIREVLFAGTQQDAVLARLADPQVRLVTLTVTEKGYCLSADGVDMAHADIAHDLAAPDRPRSAIGYIVAGLRARHAAGERPYTVLSCDNLADNGNRLRRATLQYAERVDAELASWIADQVTFPCSMVDSITPATDDALRESVDEVLGLHDAWPVQRERYTQWVLEDRFCNGRPDWERAGVTLSDDIAGYDRAKLRLLNAAHSALAYLGLLQGLRTVGQAMADPALGPFVAALMRDIAASTALPPGLDPETYIDAILQRFSNPAVSHQLIQIAQDGSQKIPVRLFGTIADALAAGRCIDALCMPVAAWLHFIRQQARAGVALADPLDGQLRAIGAASTGDGRHDVPAFLALPTVFGALATEARFTAALERAYDAVRHRGAS</sequence>
<dbReference type="InterPro" id="IPR000669">
    <property type="entry name" value="Mannitol_DH"/>
</dbReference>
<reference evidence="4 5" key="1">
    <citation type="submission" date="2020-08" db="EMBL/GenBank/DDBJ databases">
        <title>Stenotrophomonas tumulicola JCM 30961.</title>
        <authorList>
            <person name="Deng Y."/>
        </authorList>
    </citation>
    <scope>NUCLEOTIDE SEQUENCE [LARGE SCALE GENOMIC DNA]</scope>
    <source>
        <strain evidence="4 5">JCM 30961</strain>
    </source>
</reference>
<dbReference type="InterPro" id="IPR013118">
    <property type="entry name" value="Mannitol_DH_C"/>
</dbReference>
<keyword evidence="1" id="KW-0560">Oxidoreductase</keyword>
<accession>A0A7W3IGP3</accession>
<dbReference type="Gene3D" id="3.40.50.720">
    <property type="entry name" value="NAD(P)-binding Rossmann-like Domain"/>
    <property type="match status" value="1"/>
</dbReference>
<name>A0A7W3IGP3_9GAMM</name>
<dbReference type="PANTHER" id="PTHR43362:SF1">
    <property type="entry name" value="MANNITOL DEHYDROGENASE 2-RELATED"/>
    <property type="match status" value="1"/>
</dbReference>
<evidence type="ECO:0000259" key="3">
    <source>
        <dbReference type="Pfam" id="PF08125"/>
    </source>
</evidence>
<dbReference type="EMBL" id="JACGXS010000001">
    <property type="protein sequence ID" value="MBA8681140.1"/>
    <property type="molecule type" value="Genomic_DNA"/>
</dbReference>
<keyword evidence="5" id="KW-1185">Reference proteome</keyword>
<comment type="caution">
    <text evidence="4">The sequence shown here is derived from an EMBL/GenBank/DDBJ whole genome shotgun (WGS) entry which is preliminary data.</text>
</comment>
<dbReference type="InterPro" id="IPR050988">
    <property type="entry name" value="Mannitol_DH/Oxidoreductase"/>
</dbReference>
<dbReference type="AlphaFoldDB" id="A0A7W3IGP3"/>
<feature type="domain" description="Mannitol dehydrogenase C-terminal" evidence="3">
    <location>
        <begin position="286"/>
        <end position="475"/>
    </location>
</feature>
<dbReference type="PANTHER" id="PTHR43362">
    <property type="entry name" value="MANNITOL DEHYDROGENASE DSF1-RELATED"/>
    <property type="match status" value="1"/>
</dbReference>
<dbReference type="PRINTS" id="PR00084">
    <property type="entry name" value="MTLDHDRGNASE"/>
</dbReference>
<gene>
    <name evidence="4" type="ORF">H4O11_04905</name>
</gene>
<dbReference type="RefSeq" id="WP_182338221.1">
    <property type="nucleotide sequence ID" value="NZ_JACGXS010000001.1"/>
</dbReference>
<proteinExistence type="predicted"/>
<feature type="domain" description="Mannitol dehydrogenase N-terminal" evidence="2">
    <location>
        <begin position="35"/>
        <end position="277"/>
    </location>
</feature>
<dbReference type="GO" id="GO:0016616">
    <property type="term" value="F:oxidoreductase activity, acting on the CH-OH group of donors, NAD or NADP as acceptor"/>
    <property type="evidence" value="ECO:0007669"/>
    <property type="project" value="TreeGrafter"/>
</dbReference>
<dbReference type="InterPro" id="IPR013328">
    <property type="entry name" value="6PGD_dom2"/>
</dbReference>
<dbReference type="SUPFAM" id="SSF51735">
    <property type="entry name" value="NAD(P)-binding Rossmann-fold domains"/>
    <property type="match status" value="1"/>
</dbReference>
<dbReference type="SUPFAM" id="SSF48179">
    <property type="entry name" value="6-phosphogluconate dehydrogenase C-terminal domain-like"/>
    <property type="match status" value="1"/>
</dbReference>
<dbReference type="InterPro" id="IPR036291">
    <property type="entry name" value="NAD(P)-bd_dom_sf"/>
</dbReference>
<organism evidence="4 5">
    <name type="scientific">Stenotrophomonas tumulicola</name>
    <dbReference type="NCBI Taxonomy" id="1685415"/>
    <lineage>
        <taxon>Bacteria</taxon>
        <taxon>Pseudomonadati</taxon>
        <taxon>Pseudomonadota</taxon>
        <taxon>Gammaproteobacteria</taxon>
        <taxon>Lysobacterales</taxon>
        <taxon>Lysobacteraceae</taxon>
        <taxon>Stenotrophomonas</taxon>
    </lineage>
</organism>
<evidence type="ECO:0000259" key="2">
    <source>
        <dbReference type="Pfam" id="PF01232"/>
    </source>
</evidence>
<evidence type="ECO:0000313" key="5">
    <source>
        <dbReference type="Proteomes" id="UP000547058"/>
    </source>
</evidence>
<dbReference type="InterPro" id="IPR008927">
    <property type="entry name" value="6-PGluconate_DH-like_C_sf"/>
</dbReference>
<dbReference type="Proteomes" id="UP000547058">
    <property type="component" value="Unassembled WGS sequence"/>
</dbReference>
<evidence type="ECO:0000256" key="1">
    <source>
        <dbReference type="ARBA" id="ARBA00023002"/>
    </source>
</evidence>
<dbReference type="Pfam" id="PF01232">
    <property type="entry name" value="Mannitol_dh"/>
    <property type="match status" value="1"/>
</dbReference>
<evidence type="ECO:0000313" key="4">
    <source>
        <dbReference type="EMBL" id="MBA8681140.1"/>
    </source>
</evidence>